<evidence type="ECO:0000313" key="4">
    <source>
        <dbReference type="Proteomes" id="UP000063434"/>
    </source>
</evidence>
<dbReference type="AlphaFoldDB" id="A0A109KPT4"/>
<proteinExistence type="predicted"/>
<protein>
    <submittedName>
        <fullName evidence="3">1,5-anhydro-D-fructose reductase</fullName>
        <ecNumber evidence="3">1.1.1.292</ecNumber>
    </submittedName>
</protein>
<dbReference type="RefSeq" id="WP_056787518.1">
    <property type="nucleotide sequence ID" value="NZ_LCYC01000050.1"/>
</dbReference>
<reference evidence="3 4" key="1">
    <citation type="submission" date="2015-05" db="EMBL/GenBank/DDBJ databases">
        <title>A genomic and transcriptomic approach to investigate the blue pigment phenotype in Pseudomonas fluorescens.</title>
        <authorList>
            <person name="Andreani N.A."/>
            <person name="Cardazzo B."/>
        </authorList>
    </citation>
    <scope>NUCLEOTIDE SEQUENCE [LARGE SCALE GENOMIC DNA]</scope>
    <source>
        <strain evidence="3 4">Ps_40</strain>
    </source>
</reference>
<dbReference type="EC" id="1.1.1.292" evidence="3"/>
<comment type="caution">
    <text evidence="3">The sequence shown here is derived from an EMBL/GenBank/DDBJ whole genome shotgun (WGS) entry which is preliminary data.</text>
</comment>
<organism evidence="3 4">
    <name type="scientific">Pseudomonas fluorescens</name>
    <dbReference type="NCBI Taxonomy" id="294"/>
    <lineage>
        <taxon>Bacteria</taxon>
        <taxon>Pseudomonadati</taxon>
        <taxon>Pseudomonadota</taxon>
        <taxon>Gammaproteobacteria</taxon>
        <taxon>Pseudomonadales</taxon>
        <taxon>Pseudomonadaceae</taxon>
        <taxon>Pseudomonas</taxon>
    </lineage>
</organism>
<dbReference type="PANTHER" id="PTHR43377">
    <property type="entry name" value="BILIVERDIN REDUCTASE A"/>
    <property type="match status" value="1"/>
</dbReference>
<dbReference type="GO" id="GO:0000166">
    <property type="term" value="F:nucleotide binding"/>
    <property type="evidence" value="ECO:0007669"/>
    <property type="project" value="InterPro"/>
</dbReference>
<gene>
    <name evidence="3" type="primary">afr_2</name>
    <name evidence="3" type="ORF">PFL603g_04033</name>
</gene>
<feature type="domain" description="GFO/IDH/MocA-like oxidoreductase" evidence="2">
    <location>
        <begin position="130"/>
        <end position="266"/>
    </location>
</feature>
<keyword evidence="3" id="KW-0560">Oxidoreductase</keyword>
<name>A0A109KPT4_PSEFL</name>
<dbReference type="Pfam" id="PF01408">
    <property type="entry name" value="GFO_IDH_MocA"/>
    <property type="match status" value="1"/>
</dbReference>
<dbReference type="Gene3D" id="3.40.50.720">
    <property type="entry name" value="NAD(P)-binding Rossmann-like Domain"/>
    <property type="match status" value="1"/>
</dbReference>
<dbReference type="Proteomes" id="UP000063434">
    <property type="component" value="Unassembled WGS sequence"/>
</dbReference>
<accession>A0A109KPT4</accession>
<evidence type="ECO:0000313" key="3">
    <source>
        <dbReference type="EMBL" id="KWV73097.1"/>
    </source>
</evidence>
<dbReference type="Pfam" id="PF22725">
    <property type="entry name" value="GFO_IDH_MocA_C3"/>
    <property type="match status" value="1"/>
</dbReference>
<feature type="domain" description="Gfo/Idh/MocA-like oxidoreductase N-terminal" evidence="1">
    <location>
        <begin position="4"/>
        <end position="121"/>
    </location>
</feature>
<evidence type="ECO:0000259" key="1">
    <source>
        <dbReference type="Pfam" id="PF01408"/>
    </source>
</evidence>
<dbReference type="InterPro" id="IPR000683">
    <property type="entry name" value="Gfo/Idh/MocA-like_OxRdtase_N"/>
</dbReference>
<evidence type="ECO:0000259" key="2">
    <source>
        <dbReference type="Pfam" id="PF22725"/>
    </source>
</evidence>
<dbReference type="PANTHER" id="PTHR43377:SF8">
    <property type="entry name" value="BLR3664 PROTEIN"/>
    <property type="match status" value="1"/>
</dbReference>
<dbReference type="Gene3D" id="3.30.360.10">
    <property type="entry name" value="Dihydrodipicolinate Reductase, domain 2"/>
    <property type="match status" value="1"/>
</dbReference>
<dbReference type="InterPro" id="IPR051450">
    <property type="entry name" value="Gfo/Idh/MocA_Oxidoreductases"/>
</dbReference>
<dbReference type="GO" id="GO:0033712">
    <property type="term" value="F:1,5-anhydro-D-fructose reductase (1,5-anhydro-D-mannitol-forming) activity"/>
    <property type="evidence" value="ECO:0007669"/>
    <property type="project" value="UniProtKB-EC"/>
</dbReference>
<dbReference type="SUPFAM" id="SSF51735">
    <property type="entry name" value="NAD(P)-binding Rossmann-fold domains"/>
    <property type="match status" value="1"/>
</dbReference>
<dbReference type="SUPFAM" id="SSF55347">
    <property type="entry name" value="Glyceraldehyde-3-phosphate dehydrogenase-like, C-terminal domain"/>
    <property type="match status" value="1"/>
</dbReference>
<dbReference type="PATRIC" id="fig|294.195.peg.4310"/>
<dbReference type="InterPro" id="IPR055170">
    <property type="entry name" value="GFO_IDH_MocA-like_dom"/>
</dbReference>
<dbReference type="InterPro" id="IPR036291">
    <property type="entry name" value="NAD(P)-bd_dom_sf"/>
</dbReference>
<sequence>MSKIRIAVAGAGLIGRRHIELIQASSSCELSAVIDPFELDGSYLDSLGASQYENLLACFAEHKPDGVILATPNALHVEQTLQCIEAGVAALIEKPVAHSVEEGRRLLAVADATDAKLLVGHHRAHSPILAKAREIIRGDILGDIVAVQGSALFYKPDDYFDAAIWRRQEGGGPILINMIHEIGNLRSLCGEIVAVQAMQSSVARGFPVEDTVCIGLRFENGALGSFLLSDSTGCARSWEQTSQENASYPSYEDEDCYVISGKNGSLSVPTMRLKYYVKAEDRSWWKPFQTGHCAVDRTDPLEIQLEHFCNVIRGTETPLVSVRDGLRNLIITEAISQAAKSGSIIEIDRI</sequence>
<dbReference type="EMBL" id="LCYC01000050">
    <property type="protein sequence ID" value="KWV73097.1"/>
    <property type="molecule type" value="Genomic_DNA"/>
</dbReference>